<dbReference type="Gramene" id="KRH07455">
    <property type="protein sequence ID" value="KRH07455"/>
    <property type="gene ID" value="GLYMA_16G090400"/>
</dbReference>
<dbReference type="AlphaFoldDB" id="A0A0R0FYN3"/>
<proteinExistence type="predicted"/>
<evidence type="ECO:0000313" key="3">
    <source>
        <dbReference type="Proteomes" id="UP000008827"/>
    </source>
</evidence>
<gene>
    <name evidence="1" type="ORF">GLYMA_16G090400</name>
</gene>
<accession>A0A0R0FYN3</accession>
<evidence type="ECO:0000313" key="2">
    <source>
        <dbReference type="EnsemblPlants" id="KRH07455"/>
    </source>
</evidence>
<dbReference type="InParanoid" id="A0A0R0FYN3"/>
<dbReference type="PaxDb" id="3847-GLYMA04G06551.1"/>
<reference evidence="1" key="3">
    <citation type="submission" date="2018-07" db="EMBL/GenBank/DDBJ databases">
        <title>WGS assembly of Glycine max.</title>
        <authorList>
            <person name="Schmutz J."/>
            <person name="Cannon S."/>
            <person name="Schlueter J."/>
            <person name="Ma J."/>
            <person name="Mitros T."/>
            <person name="Nelson W."/>
            <person name="Hyten D."/>
            <person name="Song Q."/>
            <person name="Thelen J."/>
            <person name="Cheng J."/>
            <person name="Xu D."/>
            <person name="Hellsten U."/>
            <person name="May G."/>
            <person name="Yu Y."/>
            <person name="Sakurai T."/>
            <person name="Umezawa T."/>
            <person name="Bhattacharyya M."/>
            <person name="Sandhu D."/>
            <person name="Valliyodan B."/>
            <person name="Lindquist E."/>
            <person name="Peto M."/>
            <person name="Grant D."/>
            <person name="Shu S."/>
            <person name="Goodstein D."/>
            <person name="Barry K."/>
            <person name="Futrell-Griggs M."/>
            <person name="Abernathy B."/>
            <person name="Du J."/>
            <person name="Tian Z."/>
            <person name="Zhu L."/>
            <person name="Gill N."/>
            <person name="Joshi T."/>
            <person name="Libault M."/>
            <person name="Sethuraman A."/>
            <person name="Zhang X."/>
            <person name="Shinozaki K."/>
            <person name="Nguyen H."/>
            <person name="Wing R."/>
            <person name="Cregan P."/>
            <person name="Specht J."/>
            <person name="Grimwood J."/>
            <person name="Rokhsar D."/>
            <person name="Stacey G."/>
            <person name="Shoemaker R."/>
            <person name="Jackson S."/>
        </authorList>
    </citation>
    <scope>NUCLEOTIDE SEQUENCE</scope>
    <source>
        <tissue evidence="1">Callus</tissue>
    </source>
</reference>
<protein>
    <submittedName>
        <fullName evidence="1 2">Uncharacterized protein</fullName>
    </submittedName>
</protein>
<evidence type="ECO:0000313" key="1">
    <source>
        <dbReference type="EMBL" id="KRH07455.1"/>
    </source>
</evidence>
<dbReference type="Proteomes" id="UP000008827">
    <property type="component" value="Chromosome 16"/>
</dbReference>
<sequence>MLQRLQNILNQKSFFHIKMNHVIQKKKINKNLRNNEDLSRRIKILGCEGIKIMLCYPQTLKQFCNSSDKQRAVQFKLIGFIR</sequence>
<organism evidence="1">
    <name type="scientific">Glycine max</name>
    <name type="common">Soybean</name>
    <name type="synonym">Glycine hispida</name>
    <dbReference type="NCBI Taxonomy" id="3847"/>
    <lineage>
        <taxon>Eukaryota</taxon>
        <taxon>Viridiplantae</taxon>
        <taxon>Streptophyta</taxon>
        <taxon>Embryophyta</taxon>
        <taxon>Tracheophyta</taxon>
        <taxon>Spermatophyta</taxon>
        <taxon>Magnoliopsida</taxon>
        <taxon>eudicotyledons</taxon>
        <taxon>Gunneridae</taxon>
        <taxon>Pentapetalae</taxon>
        <taxon>rosids</taxon>
        <taxon>fabids</taxon>
        <taxon>Fabales</taxon>
        <taxon>Fabaceae</taxon>
        <taxon>Papilionoideae</taxon>
        <taxon>50 kb inversion clade</taxon>
        <taxon>NPAAA clade</taxon>
        <taxon>indigoferoid/millettioid clade</taxon>
        <taxon>Phaseoleae</taxon>
        <taxon>Glycine</taxon>
        <taxon>Glycine subgen. Soja</taxon>
    </lineage>
</organism>
<keyword evidence="3" id="KW-1185">Reference proteome</keyword>
<reference evidence="2" key="2">
    <citation type="submission" date="2018-02" db="UniProtKB">
        <authorList>
            <consortium name="EnsemblPlants"/>
        </authorList>
    </citation>
    <scope>IDENTIFICATION</scope>
    <source>
        <strain evidence="2">Williams 82</strain>
    </source>
</reference>
<name>A0A0R0FYN3_SOYBN</name>
<dbReference type="EMBL" id="CM000849">
    <property type="protein sequence ID" value="KRH07455.1"/>
    <property type="molecule type" value="Genomic_DNA"/>
</dbReference>
<dbReference type="EnsemblPlants" id="KRH07455">
    <property type="protein sequence ID" value="KRH07455"/>
    <property type="gene ID" value="GLYMA_16G090400"/>
</dbReference>
<reference evidence="1 2" key="1">
    <citation type="journal article" date="2010" name="Nature">
        <title>Genome sequence of the palaeopolyploid soybean.</title>
        <authorList>
            <person name="Schmutz J."/>
            <person name="Cannon S.B."/>
            <person name="Schlueter J."/>
            <person name="Ma J."/>
            <person name="Mitros T."/>
            <person name="Nelson W."/>
            <person name="Hyten D.L."/>
            <person name="Song Q."/>
            <person name="Thelen J.J."/>
            <person name="Cheng J."/>
            <person name="Xu D."/>
            <person name="Hellsten U."/>
            <person name="May G.D."/>
            <person name="Yu Y."/>
            <person name="Sakurai T."/>
            <person name="Umezawa T."/>
            <person name="Bhattacharyya M.K."/>
            <person name="Sandhu D."/>
            <person name="Valliyodan B."/>
            <person name="Lindquist E."/>
            <person name="Peto M."/>
            <person name="Grant D."/>
            <person name="Shu S."/>
            <person name="Goodstein D."/>
            <person name="Barry K."/>
            <person name="Futrell-Griggs M."/>
            <person name="Abernathy B."/>
            <person name="Du J."/>
            <person name="Tian Z."/>
            <person name="Zhu L."/>
            <person name="Gill N."/>
            <person name="Joshi T."/>
            <person name="Libault M."/>
            <person name="Sethuraman A."/>
            <person name="Zhang X.-C."/>
            <person name="Shinozaki K."/>
            <person name="Nguyen H.T."/>
            <person name="Wing R.A."/>
            <person name="Cregan P."/>
            <person name="Specht J."/>
            <person name="Grimwood J."/>
            <person name="Rokhsar D."/>
            <person name="Stacey G."/>
            <person name="Shoemaker R.C."/>
            <person name="Jackson S.A."/>
        </authorList>
    </citation>
    <scope>NUCLEOTIDE SEQUENCE</scope>
    <source>
        <strain evidence="2">cv. Williams 82</strain>
        <tissue evidence="1">Callus</tissue>
    </source>
</reference>